<dbReference type="Pfam" id="PF01522">
    <property type="entry name" value="Polysacc_deac_1"/>
    <property type="match status" value="1"/>
</dbReference>
<dbReference type="InterPro" id="IPR002509">
    <property type="entry name" value="NODB_dom"/>
</dbReference>
<dbReference type="GO" id="GO:0005975">
    <property type="term" value="P:carbohydrate metabolic process"/>
    <property type="evidence" value="ECO:0007669"/>
    <property type="project" value="InterPro"/>
</dbReference>
<dbReference type="PANTHER" id="PTHR43123:SF1">
    <property type="entry name" value="POLYSACCHARIDE DEACETYLASE-RELATED"/>
    <property type="match status" value="1"/>
</dbReference>
<proteinExistence type="predicted"/>
<dbReference type="PROSITE" id="PS51677">
    <property type="entry name" value="NODB"/>
    <property type="match status" value="1"/>
</dbReference>
<dbReference type="CDD" id="cd10916">
    <property type="entry name" value="CE4_PuuE_HpPgdA_like"/>
    <property type="match status" value="1"/>
</dbReference>
<dbReference type="PANTHER" id="PTHR43123">
    <property type="entry name" value="POLYSACCHARIDE DEACETYLASE-RELATED"/>
    <property type="match status" value="1"/>
</dbReference>
<dbReference type="SUPFAM" id="SSF88713">
    <property type="entry name" value="Glycoside hydrolase/deacetylase"/>
    <property type="match status" value="1"/>
</dbReference>
<dbReference type="AlphaFoldDB" id="A0A831TK36"/>
<dbReference type="GO" id="GO:0016810">
    <property type="term" value="F:hydrolase activity, acting on carbon-nitrogen (but not peptide) bonds"/>
    <property type="evidence" value="ECO:0007669"/>
    <property type="project" value="InterPro"/>
</dbReference>
<accession>A0A831TK36</accession>
<evidence type="ECO:0000256" key="1">
    <source>
        <dbReference type="SAM" id="MobiDB-lite"/>
    </source>
</evidence>
<feature type="domain" description="NodB homology" evidence="2">
    <location>
        <begin position="51"/>
        <end position="268"/>
    </location>
</feature>
<name>A0A831TK36_9BACT</name>
<evidence type="ECO:0000313" key="3">
    <source>
        <dbReference type="EMBL" id="HEG92309.1"/>
    </source>
</evidence>
<feature type="region of interest" description="Disordered" evidence="1">
    <location>
        <begin position="1"/>
        <end position="25"/>
    </location>
</feature>
<reference evidence="3" key="1">
    <citation type="journal article" date="2020" name="mSystems">
        <title>Genome- and Community-Level Interaction Insights into Carbon Utilization and Element Cycling Functions of Hydrothermarchaeota in Hydrothermal Sediment.</title>
        <authorList>
            <person name="Zhou Z."/>
            <person name="Liu Y."/>
            <person name="Xu W."/>
            <person name="Pan J."/>
            <person name="Luo Z.H."/>
            <person name="Li M."/>
        </authorList>
    </citation>
    <scope>NUCLEOTIDE SEQUENCE [LARGE SCALE GENOMIC DNA]</scope>
    <source>
        <strain evidence="3">SpSt-210</strain>
    </source>
</reference>
<gene>
    <name evidence="3" type="ORF">ENP34_12885</name>
</gene>
<comment type="caution">
    <text evidence="3">The sequence shown here is derived from an EMBL/GenBank/DDBJ whole genome shotgun (WGS) entry which is preliminary data.</text>
</comment>
<organism evidence="3">
    <name type="scientific">Thermorudis peleae</name>
    <dbReference type="NCBI Taxonomy" id="1382356"/>
    <lineage>
        <taxon>Bacteria</taxon>
        <taxon>Pseudomonadati</taxon>
        <taxon>Thermomicrobiota</taxon>
        <taxon>Thermomicrobia</taxon>
        <taxon>Thermomicrobia incertae sedis</taxon>
        <taxon>Thermorudis</taxon>
    </lineage>
</organism>
<protein>
    <recommendedName>
        <fullName evidence="2">NodB homology domain-containing protein</fullName>
    </recommendedName>
</protein>
<dbReference type="EMBL" id="DSIY01000300">
    <property type="protein sequence ID" value="HEG92309.1"/>
    <property type="molecule type" value="Genomic_DNA"/>
</dbReference>
<evidence type="ECO:0000259" key="2">
    <source>
        <dbReference type="PROSITE" id="PS51677"/>
    </source>
</evidence>
<sequence length="290" mass="33057">MQTPRDGDTMPSDQGQSRPQPPVWPAGHRAALIISIDVDGEYGVIAHHGADDWYWRAQARYDLEAGVWRLLEIMADYDVQGTFCWVGRAAEDRPGTVLAAHRAGHEVATHGWDHRTYASMSLEEQREDLIRTRDVLASITGSTPVGHKSPFWRFNEHTVPLLQELGFRWNMDIAAGDLPIGMRPHPELPPVIQLPPSRLWDDYSFFVDWVMPPRHAFELWRDDLDVLRAEGKLMCLTLHPWVGGRPGPSRALTQLLDYAIALGDVWIARADHVALWWQERERDLAEENPS</sequence>
<dbReference type="Gene3D" id="3.20.20.370">
    <property type="entry name" value="Glycoside hydrolase/deacetylase"/>
    <property type="match status" value="1"/>
</dbReference>
<dbReference type="InterPro" id="IPR011330">
    <property type="entry name" value="Glyco_hydro/deAcase_b/a-brl"/>
</dbReference>